<name>A0A8X8YJ30_SALSN</name>
<evidence type="ECO:0000313" key="5">
    <source>
        <dbReference type="Proteomes" id="UP000298416"/>
    </source>
</evidence>
<dbReference type="GO" id="GO:0010496">
    <property type="term" value="P:intercellular transport"/>
    <property type="evidence" value="ECO:0007669"/>
    <property type="project" value="TreeGrafter"/>
</dbReference>
<evidence type="ECO:0000259" key="3">
    <source>
        <dbReference type="Pfam" id="PF25458"/>
    </source>
</evidence>
<dbReference type="AlphaFoldDB" id="A0A8X8YJ30"/>
<dbReference type="PANTHER" id="PTHR20938">
    <property type="entry name" value="INTEGRATOR COMPLEX SUBUNIT 4"/>
    <property type="match status" value="1"/>
</dbReference>
<protein>
    <recommendedName>
        <fullName evidence="3">Integrator complex subunit 4/Protein SIEL C-terminal Ig-like domain-containing protein</fullName>
    </recommendedName>
</protein>
<feature type="domain" description="Integrator complex subunit 4/Protein SIEL C-terminal Ig-like" evidence="3">
    <location>
        <begin position="839"/>
        <end position="952"/>
    </location>
</feature>
<reference evidence="4" key="2">
    <citation type="submission" date="2020-08" db="EMBL/GenBank/DDBJ databases">
        <title>Plant Genome Project.</title>
        <authorList>
            <person name="Zhang R.-G."/>
        </authorList>
    </citation>
    <scope>NUCLEOTIDE SEQUENCE</scope>
    <source>
        <strain evidence="4">Huo1</strain>
        <tissue evidence="4">Leaf</tissue>
    </source>
</reference>
<comment type="caution">
    <text evidence="4">The sequence shown here is derived from an EMBL/GenBank/DDBJ whole genome shotgun (WGS) entry which is preliminary data.</text>
</comment>
<dbReference type="GO" id="GO:0005768">
    <property type="term" value="C:endosome"/>
    <property type="evidence" value="ECO:0007669"/>
    <property type="project" value="TreeGrafter"/>
</dbReference>
<comment type="subcellular location">
    <subcellularLocation>
        <location evidence="1">Nucleus</location>
    </subcellularLocation>
</comment>
<dbReference type="InterPro" id="IPR057412">
    <property type="entry name" value="INTS4_C"/>
</dbReference>
<keyword evidence="2" id="KW-0539">Nucleus</keyword>
<dbReference type="EMBL" id="PNBA02000002">
    <property type="protein sequence ID" value="KAG6433733.1"/>
    <property type="molecule type" value="Genomic_DNA"/>
</dbReference>
<keyword evidence="5" id="KW-1185">Reference proteome</keyword>
<reference evidence="4" key="1">
    <citation type="submission" date="2018-01" db="EMBL/GenBank/DDBJ databases">
        <authorList>
            <person name="Mao J.F."/>
        </authorList>
    </citation>
    <scope>NUCLEOTIDE SEQUENCE</scope>
    <source>
        <strain evidence="4">Huo1</strain>
        <tissue evidence="4">Leaf</tissue>
    </source>
</reference>
<accession>A0A8X8YJ30</accession>
<proteinExistence type="predicted"/>
<dbReference type="SUPFAM" id="SSF48371">
    <property type="entry name" value="ARM repeat"/>
    <property type="match status" value="1"/>
</dbReference>
<dbReference type="InterPro" id="IPR016024">
    <property type="entry name" value="ARM-type_fold"/>
</dbReference>
<dbReference type="GO" id="GO:0005634">
    <property type="term" value="C:nucleus"/>
    <property type="evidence" value="ECO:0007669"/>
    <property type="project" value="UniProtKB-SubCell"/>
</dbReference>
<dbReference type="InterPro" id="IPR011989">
    <property type="entry name" value="ARM-like"/>
</dbReference>
<organism evidence="4">
    <name type="scientific">Salvia splendens</name>
    <name type="common">Scarlet sage</name>
    <dbReference type="NCBI Taxonomy" id="180675"/>
    <lineage>
        <taxon>Eukaryota</taxon>
        <taxon>Viridiplantae</taxon>
        <taxon>Streptophyta</taxon>
        <taxon>Embryophyta</taxon>
        <taxon>Tracheophyta</taxon>
        <taxon>Spermatophyta</taxon>
        <taxon>Magnoliopsida</taxon>
        <taxon>eudicotyledons</taxon>
        <taxon>Gunneridae</taxon>
        <taxon>Pentapetalae</taxon>
        <taxon>asterids</taxon>
        <taxon>lamiids</taxon>
        <taxon>Lamiales</taxon>
        <taxon>Lamiaceae</taxon>
        <taxon>Nepetoideae</taxon>
        <taxon>Mentheae</taxon>
        <taxon>Salviinae</taxon>
        <taxon>Salvia</taxon>
        <taxon>Salvia subgen. Calosphace</taxon>
        <taxon>core Calosphace</taxon>
    </lineage>
</organism>
<dbReference type="Proteomes" id="UP000298416">
    <property type="component" value="Unassembled WGS sequence"/>
</dbReference>
<dbReference type="Gene3D" id="1.25.10.10">
    <property type="entry name" value="Leucine-rich Repeat Variant"/>
    <property type="match status" value="2"/>
</dbReference>
<evidence type="ECO:0000256" key="1">
    <source>
        <dbReference type="ARBA" id="ARBA00004123"/>
    </source>
</evidence>
<evidence type="ECO:0000313" key="4">
    <source>
        <dbReference type="EMBL" id="KAG6433733.1"/>
    </source>
</evidence>
<sequence length="956" mass="107689">MNDWIISLFTNSIELGTNLKLRRLSHQRPPRTMEQRLLAAAAAGRNHNQFPKSLNAFVSLISNPCTSDSTLTTTAETLISHLQSPNSNHQQILSLLSALSDHHPRLRREVVAAVKYFILLPSITIPALSHALSLLDPADSAALDLFSDESLFLTLCFYECGKIRKWLLRNVSIFRVRPSVLLTILLGFTMDPFPYIREAALDGLVMILNDGVVVEDRSLVGGCYFRAAELLFDADISVRRAAVSAVSEWGQLNVASNPDEYKRDLSDALFLQLCVMVRDMDVEIRVSAFDALGKIPTVSENILLQTLSKKPLLSTKEKIYPGQYTEKLSNIPATAAAFAFLHGLGDDFFQVRRSACRALQTLMVPSAEFACGTVDILVCMLSDASVVVRLQALETLHCMASHGHLKVAEYHLDMFFSILIDNDALIRSAMRKTLQFMKLQKLAMFRSCIENLIKNLELYPQDEADTFYALYRIGCSHRKFVIKIIQEVSQELEPSLDGKLGFNKVKSAGLFVLAISAPVSLERKTSSVPPQIFSYAVTLLGRICHGLVDVVDENTLLSYLSQCSRFTFTSTSENIEGGLLDFGLKYNRIHLHEKSNEVSSPSKTHGPSEFTSPLESHVKSVSCVKTIFQKIVDLWPLIQLGCMNEVARTLRSLKEETKLFTRDSHRPEGVIVFAMNYIHAIKLLGNAWAYSLSMTNLQLKGMGALEYLLGKMERGLTEMLYRYVGMTRNEELHILELMLVTYAIRLACGDTCHFEEYMRKLDFVLCSIEYLYKEGSFEISRFVTDLQNVSREIGNSEDKAVDMPYLLLNSLNLFSLQHIMLSGELKHLDAEVDVCGNDFRKPLPFVPGLPVGIPFEITLHNISSEIKLWLAISVGERSTQFVFLDLNEFGGSDEIRKFKFVAPFFRTHRVKHLVLKVSIGMESSSENRNLKRYNGPKHELIYLSRDTEVHLSMVVR</sequence>
<dbReference type="PANTHER" id="PTHR20938:SF0">
    <property type="entry name" value="INTEGRATOR COMPLEX SUBUNIT 4"/>
    <property type="match status" value="1"/>
</dbReference>
<dbReference type="Pfam" id="PF25458">
    <property type="entry name" value="INTS4_C"/>
    <property type="match status" value="1"/>
</dbReference>
<evidence type="ECO:0000256" key="2">
    <source>
        <dbReference type="ARBA" id="ARBA00023242"/>
    </source>
</evidence>
<gene>
    <name evidence="4" type="ORF">SASPL_105348</name>
</gene>